<protein>
    <submittedName>
        <fullName evidence="2">Uncharacterized protein</fullName>
    </submittedName>
</protein>
<feature type="region of interest" description="Disordered" evidence="1">
    <location>
        <begin position="1"/>
        <end position="40"/>
    </location>
</feature>
<feature type="compositionally biased region" description="Basic and acidic residues" evidence="1">
    <location>
        <begin position="13"/>
        <end position="24"/>
    </location>
</feature>
<dbReference type="AlphaFoldDB" id="A0A9Q1IDK8"/>
<name>A0A9Q1IDK8_SYNKA</name>
<dbReference type="EMBL" id="JAINUF010000020">
    <property type="protein sequence ID" value="KAJ8335729.1"/>
    <property type="molecule type" value="Genomic_DNA"/>
</dbReference>
<reference evidence="2" key="1">
    <citation type="journal article" date="2023" name="Science">
        <title>Genome structures resolve the early diversification of teleost fishes.</title>
        <authorList>
            <person name="Parey E."/>
            <person name="Louis A."/>
            <person name="Montfort J."/>
            <person name="Bouchez O."/>
            <person name="Roques C."/>
            <person name="Iampietro C."/>
            <person name="Lluch J."/>
            <person name="Castinel A."/>
            <person name="Donnadieu C."/>
            <person name="Desvignes T."/>
            <person name="Floi Bucao C."/>
            <person name="Jouanno E."/>
            <person name="Wen M."/>
            <person name="Mejri S."/>
            <person name="Dirks R."/>
            <person name="Jansen H."/>
            <person name="Henkel C."/>
            <person name="Chen W.J."/>
            <person name="Zahm M."/>
            <person name="Cabau C."/>
            <person name="Klopp C."/>
            <person name="Thompson A.W."/>
            <person name="Robinson-Rechavi M."/>
            <person name="Braasch I."/>
            <person name="Lecointre G."/>
            <person name="Bobe J."/>
            <person name="Postlethwait J.H."/>
            <person name="Berthelot C."/>
            <person name="Roest Crollius H."/>
            <person name="Guiguen Y."/>
        </authorList>
    </citation>
    <scope>NUCLEOTIDE SEQUENCE</scope>
    <source>
        <strain evidence="2">WJC10195</strain>
    </source>
</reference>
<feature type="region of interest" description="Disordered" evidence="1">
    <location>
        <begin position="58"/>
        <end position="104"/>
    </location>
</feature>
<comment type="caution">
    <text evidence="2">The sequence shown here is derived from an EMBL/GenBank/DDBJ whole genome shotgun (WGS) entry which is preliminary data.</text>
</comment>
<evidence type="ECO:0000256" key="1">
    <source>
        <dbReference type="SAM" id="MobiDB-lite"/>
    </source>
</evidence>
<sequence length="104" mass="11115">MPRSSRCANVRLAAREGRWGESRRPSPPRPPPRSAHSASWPNFEDHYLMAIKTAAAASCRKLSTERERDTAVTPAHSPNATAGPGGDAGARAKPGLSKFGAKRP</sequence>
<evidence type="ECO:0000313" key="2">
    <source>
        <dbReference type="EMBL" id="KAJ8335729.1"/>
    </source>
</evidence>
<accession>A0A9Q1IDK8</accession>
<gene>
    <name evidence="2" type="ORF">SKAU_G00390710</name>
</gene>
<dbReference type="Proteomes" id="UP001152622">
    <property type="component" value="Chromosome 20"/>
</dbReference>
<evidence type="ECO:0000313" key="3">
    <source>
        <dbReference type="Proteomes" id="UP001152622"/>
    </source>
</evidence>
<organism evidence="2 3">
    <name type="scientific">Synaphobranchus kaupii</name>
    <name type="common">Kaup's arrowtooth eel</name>
    <dbReference type="NCBI Taxonomy" id="118154"/>
    <lineage>
        <taxon>Eukaryota</taxon>
        <taxon>Metazoa</taxon>
        <taxon>Chordata</taxon>
        <taxon>Craniata</taxon>
        <taxon>Vertebrata</taxon>
        <taxon>Euteleostomi</taxon>
        <taxon>Actinopterygii</taxon>
        <taxon>Neopterygii</taxon>
        <taxon>Teleostei</taxon>
        <taxon>Anguilliformes</taxon>
        <taxon>Synaphobranchidae</taxon>
        <taxon>Synaphobranchus</taxon>
    </lineage>
</organism>
<proteinExistence type="predicted"/>
<keyword evidence="3" id="KW-1185">Reference proteome</keyword>